<evidence type="ECO:0000256" key="1">
    <source>
        <dbReference type="ARBA" id="ARBA00023015"/>
    </source>
</evidence>
<dbReference type="InterPro" id="IPR036271">
    <property type="entry name" value="Tet_transcr_reg_TetR-rel_C_sf"/>
</dbReference>
<reference evidence="6 7" key="1">
    <citation type="submission" date="2018-03" db="EMBL/GenBank/DDBJ databases">
        <title>Genomic Encyclopedia of Archaeal and Bacterial Type Strains, Phase II (KMG-II): from individual species to whole genera.</title>
        <authorList>
            <person name="Goeker M."/>
        </authorList>
    </citation>
    <scope>NUCLEOTIDE SEQUENCE [LARGE SCALE GENOMIC DNA]</scope>
    <source>
        <strain evidence="6 7">DSM 29318</strain>
    </source>
</reference>
<keyword evidence="7" id="KW-1185">Reference proteome</keyword>
<dbReference type="SUPFAM" id="SSF46689">
    <property type="entry name" value="Homeodomain-like"/>
    <property type="match status" value="1"/>
</dbReference>
<accession>A0A2T0X406</accession>
<protein>
    <submittedName>
        <fullName evidence="6">TetR family transcriptional regulator</fullName>
    </submittedName>
</protein>
<feature type="domain" description="HTH tetR-type" evidence="5">
    <location>
        <begin position="12"/>
        <end position="72"/>
    </location>
</feature>
<dbReference type="InterPro" id="IPR009057">
    <property type="entry name" value="Homeodomain-like_sf"/>
</dbReference>
<dbReference type="AlphaFoldDB" id="A0A2T0X406"/>
<evidence type="ECO:0000256" key="3">
    <source>
        <dbReference type="ARBA" id="ARBA00023163"/>
    </source>
</evidence>
<dbReference type="Pfam" id="PF00440">
    <property type="entry name" value="TetR_N"/>
    <property type="match status" value="1"/>
</dbReference>
<dbReference type="InterPro" id="IPR001647">
    <property type="entry name" value="HTH_TetR"/>
</dbReference>
<evidence type="ECO:0000313" key="6">
    <source>
        <dbReference type="EMBL" id="PRY93678.1"/>
    </source>
</evidence>
<evidence type="ECO:0000259" key="5">
    <source>
        <dbReference type="PROSITE" id="PS50977"/>
    </source>
</evidence>
<name>A0A2T0X406_9RHOB</name>
<keyword evidence="2 4" id="KW-0238">DNA-binding</keyword>
<dbReference type="SUPFAM" id="SSF48498">
    <property type="entry name" value="Tetracyclin repressor-like, C-terminal domain"/>
    <property type="match status" value="1"/>
</dbReference>
<dbReference type="InterPro" id="IPR054156">
    <property type="entry name" value="YxaF_TetR_C"/>
</dbReference>
<dbReference type="Proteomes" id="UP000238801">
    <property type="component" value="Unassembled WGS sequence"/>
</dbReference>
<keyword evidence="3" id="KW-0804">Transcription</keyword>
<sequence>MATLAAPAKTGETTRERIAREAALLFQRKGFHGTGMADVLAAAGVPKGSLYHHFPNGKADLALAAADWASGSLLGIVEDAFASATRWDDGVATLSHKLAKLFEESGRWAGCPITSTLFTNEEDERSRAATAAHLDRWTEAVARHAARMGCDDPAARAEGMWMAVQGAWTLSRVRRTGDPLRRVPRLLGLAPEPR</sequence>
<keyword evidence="1" id="KW-0805">Transcription regulation</keyword>
<dbReference type="PANTHER" id="PTHR47506:SF3">
    <property type="entry name" value="HTH-TYPE TRANSCRIPTIONAL REGULATOR LMRA"/>
    <property type="match status" value="1"/>
</dbReference>
<dbReference type="EMBL" id="PVTT01000002">
    <property type="protein sequence ID" value="PRY93678.1"/>
    <property type="molecule type" value="Genomic_DNA"/>
</dbReference>
<proteinExistence type="predicted"/>
<dbReference type="GO" id="GO:0003677">
    <property type="term" value="F:DNA binding"/>
    <property type="evidence" value="ECO:0007669"/>
    <property type="project" value="UniProtKB-UniRule"/>
</dbReference>
<feature type="DNA-binding region" description="H-T-H motif" evidence="4">
    <location>
        <begin position="35"/>
        <end position="54"/>
    </location>
</feature>
<organism evidence="6 7">
    <name type="scientific">Hasllibacter halocynthiae</name>
    <dbReference type="NCBI Taxonomy" id="595589"/>
    <lineage>
        <taxon>Bacteria</taxon>
        <taxon>Pseudomonadati</taxon>
        <taxon>Pseudomonadota</taxon>
        <taxon>Alphaproteobacteria</taxon>
        <taxon>Rhodobacterales</taxon>
        <taxon>Roseobacteraceae</taxon>
        <taxon>Hasllibacter</taxon>
    </lineage>
</organism>
<gene>
    <name evidence="6" type="ORF">BCF33_2559</name>
</gene>
<comment type="caution">
    <text evidence="6">The sequence shown here is derived from an EMBL/GenBank/DDBJ whole genome shotgun (WGS) entry which is preliminary data.</text>
</comment>
<dbReference type="Gene3D" id="1.10.357.10">
    <property type="entry name" value="Tetracycline Repressor, domain 2"/>
    <property type="match status" value="1"/>
</dbReference>
<dbReference type="PROSITE" id="PS50977">
    <property type="entry name" value="HTH_TETR_2"/>
    <property type="match status" value="1"/>
</dbReference>
<dbReference type="PANTHER" id="PTHR47506">
    <property type="entry name" value="TRANSCRIPTIONAL REGULATORY PROTEIN"/>
    <property type="match status" value="1"/>
</dbReference>
<dbReference type="Pfam" id="PF21993">
    <property type="entry name" value="TetR_C_13_2"/>
    <property type="match status" value="1"/>
</dbReference>
<evidence type="ECO:0000313" key="7">
    <source>
        <dbReference type="Proteomes" id="UP000238801"/>
    </source>
</evidence>
<evidence type="ECO:0000256" key="4">
    <source>
        <dbReference type="PROSITE-ProRule" id="PRU00335"/>
    </source>
</evidence>
<dbReference type="PRINTS" id="PR00455">
    <property type="entry name" value="HTHTETR"/>
</dbReference>
<evidence type="ECO:0000256" key="2">
    <source>
        <dbReference type="ARBA" id="ARBA00023125"/>
    </source>
</evidence>